<feature type="chain" id="PRO_5037250321" evidence="2">
    <location>
        <begin position="21"/>
        <end position="303"/>
    </location>
</feature>
<sequence length="303" mass="31142">MSSRLTLALLPLAASFWLLAAADGAVAFSQIGSEDGESDQKQGIVSVPLPPIPSVTGAGTPDRAPAGETAPTPATPATAPQPVTDAPAGAVDPAAPATPRPVTPAAGQAPAPATGEAPFAPPAASDSSDDATESDTSGDEAAPAAAIPPAEIFYGDADLPKPVRDLRERLIEICRGGDIEALRPYLDIGEDGTMVSFGGGQEDPIAFLKSASGDGEGIETLAILLEVLQAGHVRNDVGSDEEIYVWPYFTGVPLDRLTPPQKVELFELVTAGDYQEMLGFGAYNFYRAGISPDGKLQFFVAGD</sequence>
<feature type="compositionally biased region" description="Low complexity" evidence="1">
    <location>
        <begin position="139"/>
        <end position="149"/>
    </location>
</feature>
<dbReference type="AlphaFoldDB" id="A0A917D826"/>
<feature type="compositionally biased region" description="Low complexity" evidence="1">
    <location>
        <begin position="103"/>
        <end position="126"/>
    </location>
</feature>
<proteinExistence type="predicted"/>
<dbReference type="Proteomes" id="UP000613160">
    <property type="component" value="Unassembled WGS sequence"/>
</dbReference>
<feature type="signal peptide" evidence="2">
    <location>
        <begin position="1"/>
        <end position="20"/>
    </location>
</feature>
<evidence type="ECO:0000313" key="3">
    <source>
        <dbReference type="EMBL" id="GGD13739.1"/>
    </source>
</evidence>
<feature type="compositionally biased region" description="Low complexity" evidence="1">
    <location>
        <begin position="64"/>
        <end position="95"/>
    </location>
</feature>
<keyword evidence="2" id="KW-0732">Signal</keyword>
<reference evidence="3" key="1">
    <citation type="journal article" date="2014" name="Int. J. Syst. Evol. Microbiol.">
        <title>Complete genome sequence of Corynebacterium casei LMG S-19264T (=DSM 44701T), isolated from a smear-ripened cheese.</title>
        <authorList>
            <consortium name="US DOE Joint Genome Institute (JGI-PGF)"/>
            <person name="Walter F."/>
            <person name="Albersmeier A."/>
            <person name="Kalinowski J."/>
            <person name="Ruckert C."/>
        </authorList>
    </citation>
    <scope>NUCLEOTIDE SEQUENCE</scope>
    <source>
        <strain evidence="3">CGMCC 1.15493</strain>
    </source>
</reference>
<evidence type="ECO:0000256" key="1">
    <source>
        <dbReference type="SAM" id="MobiDB-lite"/>
    </source>
</evidence>
<feature type="region of interest" description="Disordered" evidence="1">
    <location>
        <begin position="33"/>
        <end position="149"/>
    </location>
</feature>
<comment type="caution">
    <text evidence="3">The sequence shown here is derived from an EMBL/GenBank/DDBJ whole genome shotgun (WGS) entry which is preliminary data.</text>
</comment>
<keyword evidence="4" id="KW-1185">Reference proteome</keyword>
<evidence type="ECO:0000313" key="4">
    <source>
        <dbReference type="Proteomes" id="UP000613160"/>
    </source>
</evidence>
<reference evidence="3" key="2">
    <citation type="submission" date="2020-09" db="EMBL/GenBank/DDBJ databases">
        <authorList>
            <person name="Sun Q."/>
            <person name="Zhou Y."/>
        </authorList>
    </citation>
    <scope>NUCLEOTIDE SEQUENCE</scope>
    <source>
        <strain evidence="3">CGMCC 1.15493</strain>
    </source>
</reference>
<dbReference type="RefSeq" id="WP_188850027.1">
    <property type="nucleotide sequence ID" value="NZ_BMJJ01000003.1"/>
</dbReference>
<protein>
    <submittedName>
        <fullName evidence="3">Uncharacterized protein</fullName>
    </submittedName>
</protein>
<feature type="compositionally biased region" description="Acidic residues" evidence="1">
    <location>
        <begin position="127"/>
        <end position="138"/>
    </location>
</feature>
<evidence type="ECO:0000256" key="2">
    <source>
        <dbReference type="SAM" id="SignalP"/>
    </source>
</evidence>
<gene>
    <name evidence="3" type="ORF">GCM10011335_15640</name>
</gene>
<name>A0A917D826_9HYPH</name>
<accession>A0A917D826</accession>
<dbReference type="EMBL" id="BMJJ01000003">
    <property type="protein sequence ID" value="GGD13739.1"/>
    <property type="molecule type" value="Genomic_DNA"/>
</dbReference>
<organism evidence="3 4">
    <name type="scientific">Aureimonas glaciei</name>
    <dbReference type="NCBI Taxonomy" id="1776957"/>
    <lineage>
        <taxon>Bacteria</taxon>
        <taxon>Pseudomonadati</taxon>
        <taxon>Pseudomonadota</taxon>
        <taxon>Alphaproteobacteria</taxon>
        <taxon>Hyphomicrobiales</taxon>
        <taxon>Aurantimonadaceae</taxon>
        <taxon>Aureimonas</taxon>
    </lineage>
</organism>